<comment type="subcellular location">
    <subcellularLocation>
        <location evidence="1">Cell membrane</location>
        <topology evidence="1">Multi-pass membrane protein</topology>
    </subcellularLocation>
</comment>
<reference evidence="8 9" key="1">
    <citation type="submission" date="2016-11" db="EMBL/GenBank/DDBJ databases">
        <authorList>
            <person name="Jaros S."/>
            <person name="Januszkiewicz K."/>
            <person name="Wedrychowicz H."/>
        </authorList>
    </citation>
    <scope>NUCLEOTIDE SEQUENCE [LARGE SCALE GENOMIC DNA]</scope>
    <source>
        <strain evidence="8 9">DSM 21864</strain>
    </source>
</reference>
<evidence type="ECO:0000256" key="4">
    <source>
        <dbReference type="ARBA" id="ARBA00022692"/>
    </source>
</evidence>
<dbReference type="PANTHER" id="PTHR33884">
    <property type="entry name" value="UPF0410 PROTEIN YMGE"/>
    <property type="match status" value="1"/>
</dbReference>
<evidence type="ECO:0000256" key="3">
    <source>
        <dbReference type="ARBA" id="ARBA00022475"/>
    </source>
</evidence>
<dbReference type="EMBL" id="FQZO01000003">
    <property type="protein sequence ID" value="SHJ13452.1"/>
    <property type="molecule type" value="Genomic_DNA"/>
</dbReference>
<dbReference type="InterPro" id="IPR007341">
    <property type="entry name" value="Transgly_assoc"/>
</dbReference>
<dbReference type="AlphaFoldDB" id="A0A1M6GU52"/>
<feature type="transmembrane region" description="Helical" evidence="7">
    <location>
        <begin position="62"/>
        <end position="82"/>
    </location>
</feature>
<proteinExistence type="inferred from homology"/>
<keyword evidence="5 7" id="KW-1133">Transmembrane helix</keyword>
<organism evidence="8 9">
    <name type="scientific">Clostridium amylolyticum</name>
    <dbReference type="NCBI Taxonomy" id="1121298"/>
    <lineage>
        <taxon>Bacteria</taxon>
        <taxon>Bacillati</taxon>
        <taxon>Bacillota</taxon>
        <taxon>Clostridia</taxon>
        <taxon>Eubacteriales</taxon>
        <taxon>Clostridiaceae</taxon>
        <taxon>Clostridium</taxon>
    </lineage>
</organism>
<protein>
    <submittedName>
        <fullName evidence="8">Uncharacterized membrane protein YeaQ/YmgE, transglycosylase-associated protein family</fullName>
    </submittedName>
</protein>
<gene>
    <name evidence="8" type="ORF">SAMN05444401_2245</name>
</gene>
<name>A0A1M6GU52_9CLOT</name>
<keyword evidence="3" id="KW-1003">Cell membrane</keyword>
<evidence type="ECO:0000313" key="8">
    <source>
        <dbReference type="EMBL" id="SHJ13452.1"/>
    </source>
</evidence>
<evidence type="ECO:0000256" key="1">
    <source>
        <dbReference type="ARBA" id="ARBA00004651"/>
    </source>
</evidence>
<evidence type="ECO:0000313" key="9">
    <source>
        <dbReference type="Proteomes" id="UP000184080"/>
    </source>
</evidence>
<evidence type="ECO:0000256" key="2">
    <source>
        <dbReference type="ARBA" id="ARBA00011006"/>
    </source>
</evidence>
<keyword evidence="9" id="KW-1185">Reference proteome</keyword>
<dbReference type="Pfam" id="PF04226">
    <property type="entry name" value="Transgly_assoc"/>
    <property type="match status" value="1"/>
</dbReference>
<feature type="transmembrane region" description="Helical" evidence="7">
    <location>
        <begin position="31"/>
        <end position="50"/>
    </location>
</feature>
<evidence type="ECO:0000256" key="7">
    <source>
        <dbReference type="SAM" id="Phobius"/>
    </source>
</evidence>
<keyword evidence="6 7" id="KW-0472">Membrane</keyword>
<dbReference type="Proteomes" id="UP000184080">
    <property type="component" value="Unassembled WGS sequence"/>
</dbReference>
<comment type="similarity">
    <text evidence="2">Belongs to the UPF0410 family.</text>
</comment>
<accession>A0A1M6GU52</accession>
<keyword evidence="4 7" id="KW-0812">Transmembrane</keyword>
<sequence length="84" mass="8685">MEMGIIAWIILGALSGWIASMITGNDARMGAVANIIVGIIGAFIGGLIFRFLGGQGVTGFNIWSALVSIVGAVVLLLIVNAIRK</sequence>
<feature type="transmembrane region" description="Helical" evidence="7">
    <location>
        <begin position="6"/>
        <end position="24"/>
    </location>
</feature>
<evidence type="ECO:0000256" key="6">
    <source>
        <dbReference type="ARBA" id="ARBA00023136"/>
    </source>
</evidence>
<dbReference type="GO" id="GO:0005886">
    <property type="term" value="C:plasma membrane"/>
    <property type="evidence" value="ECO:0007669"/>
    <property type="project" value="UniProtKB-SubCell"/>
</dbReference>
<evidence type="ECO:0000256" key="5">
    <source>
        <dbReference type="ARBA" id="ARBA00022989"/>
    </source>
</evidence>
<dbReference type="PANTHER" id="PTHR33884:SF3">
    <property type="entry name" value="UPF0410 PROTEIN YMGE"/>
    <property type="match status" value="1"/>
</dbReference>